<name>A0A1M2VKG6_TRAPU</name>
<gene>
    <name evidence="1" type="ORF">TRAPUB_1055</name>
</gene>
<dbReference type="AlphaFoldDB" id="A0A1M2VKG6"/>
<comment type="caution">
    <text evidence="1">The sequence shown here is derived from an EMBL/GenBank/DDBJ whole genome shotgun (WGS) entry which is preliminary data.</text>
</comment>
<accession>A0A1M2VKG6</accession>
<evidence type="ECO:0000313" key="2">
    <source>
        <dbReference type="Proteomes" id="UP000184267"/>
    </source>
</evidence>
<sequence length="84" mass="8340">MSVGDAKEAVVAVGVVGDACGELNVACRSGDGSGSFLNVSGAGLFFYSWLIVSSGSPALNKSSAGAGALELSFGWVVSLALERL</sequence>
<dbReference type="EMBL" id="MNAD01001088">
    <property type="protein sequence ID" value="OJT08042.1"/>
    <property type="molecule type" value="Genomic_DNA"/>
</dbReference>
<reference evidence="1 2" key="1">
    <citation type="submission" date="2016-10" db="EMBL/GenBank/DDBJ databases">
        <title>Genome sequence of the basidiomycete white-rot fungus Trametes pubescens.</title>
        <authorList>
            <person name="Makela M.R."/>
            <person name="Granchi Z."/>
            <person name="Peng M."/>
            <person name="De Vries R.P."/>
            <person name="Grigoriev I."/>
            <person name="Riley R."/>
            <person name="Hilden K."/>
        </authorList>
    </citation>
    <scope>NUCLEOTIDE SEQUENCE [LARGE SCALE GENOMIC DNA]</scope>
    <source>
        <strain evidence="1 2">FBCC735</strain>
    </source>
</reference>
<evidence type="ECO:0000313" key="1">
    <source>
        <dbReference type="EMBL" id="OJT08042.1"/>
    </source>
</evidence>
<dbReference type="Proteomes" id="UP000184267">
    <property type="component" value="Unassembled WGS sequence"/>
</dbReference>
<keyword evidence="2" id="KW-1185">Reference proteome</keyword>
<protein>
    <submittedName>
        <fullName evidence="1">Uncharacterized protein</fullName>
    </submittedName>
</protein>
<organism evidence="1 2">
    <name type="scientific">Trametes pubescens</name>
    <name type="common">White-rot fungus</name>
    <dbReference type="NCBI Taxonomy" id="154538"/>
    <lineage>
        <taxon>Eukaryota</taxon>
        <taxon>Fungi</taxon>
        <taxon>Dikarya</taxon>
        <taxon>Basidiomycota</taxon>
        <taxon>Agaricomycotina</taxon>
        <taxon>Agaricomycetes</taxon>
        <taxon>Polyporales</taxon>
        <taxon>Polyporaceae</taxon>
        <taxon>Trametes</taxon>
    </lineage>
</organism>
<proteinExistence type="predicted"/>